<dbReference type="AlphaFoldDB" id="A0A517Y523"/>
<evidence type="ECO:0008006" key="3">
    <source>
        <dbReference type="Google" id="ProtNLM"/>
    </source>
</evidence>
<dbReference type="SUPFAM" id="SSF48371">
    <property type="entry name" value="ARM repeat"/>
    <property type="match status" value="1"/>
</dbReference>
<keyword evidence="2" id="KW-1185">Reference proteome</keyword>
<dbReference type="EMBL" id="CP036274">
    <property type="protein sequence ID" value="QDU25296.1"/>
    <property type="molecule type" value="Genomic_DNA"/>
</dbReference>
<organism evidence="1 2">
    <name type="scientific">Anatilimnocola aggregata</name>
    <dbReference type="NCBI Taxonomy" id="2528021"/>
    <lineage>
        <taxon>Bacteria</taxon>
        <taxon>Pseudomonadati</taxon>
        <taxon>Planctomycetota</taxon>
        <taxon>Planctomycetia</taxon>
        <taxon>Pirellulales</taxon>
        <taxon>Pirellulaceae</taxon>
        <taxon>Anatilimnocola</taxon>
    </lineage>
</organism>
<dbReference type="OrthoDB" id="280468at2"/>
<dbReference type="Gene3D" id="1.25.10.10">
    <property type="entry name" value="Leucine-rich Repeat Variant"/>
    <property type="match status" value="1"/>
</dbReference>
<reference evidence="1 2" key="1">
    <citation type="submission" date="2019-02" db="EMBL/GenBank/DDBJ databases">
        <title>Deep-cultivation of Planctomycetes and their phenomic and genomic characterization uncovers novel biology.</title>
        <authorList>
            <person name="Wiegand S."/>
            <person name="Jogler M."/>
            <person name="Boedeker C."/>
            <person name="Pinto D."/>
            <person name="Vollmers J."/>
            <person name="Rivas-Marin E."/>
            <person name="Kohn T."/>
            <person name="Peeters S.H."/>
            <person name="Heuer A."/>
            <person name="Rast P."/>
            <person name="Oberbeckmann S."/>
            <person name="Bunk B."/>
            <person name="Jeske O."/>
            <person name="Meyerdierks A."/>
            <person name="Storesund J.E."/>
            <person name="Kallscheuer N."/>
            <person name="Luecker S."/>
            <person name="Lage O.M."/>
            <person name="Pohl T."/>
            <person name="Merkel B.J."/>
            <person name="Hornburger P."/>
            <person name="Mueller R.-W."/>
            <person name="Bruemmer F."/>
            <person name="Labrenz M."/>
            <person name="Spormann A.M."/>
            <person name="Op den Camp H."/>
            <person name="Overmann J."/>
            <person name="Amann R."/>
            <person name="Jetten M.S.M."/>
            <person name="Mascher T."/>
            <person name="Medema M.H."/>
            <person name="Devos D.P."/>
            <person name="Kaster A.-K."/>
            <person name="Ovreas L."/>
            <person name="Rohde M."/>
            <person name="Galperin M.Y."/>
            <person name="Jogler C."/>
        </authorList>
    </citation>
    <scope>NUCLEOTIDE SEQUENCE [LARGE SCALE GENOMIC DNA]</scope>
    <source>
        <strain evidence="1 2">ETA_A8</strain>
    </source>
</reference>
<dbReference type="KEGG" id="aagg:ETAA8_03600"/>
<sequence length="179" mass="19490">MSHFNQDEPSIDWPALAREVGALTEKGESGGSDLARRAIVQLLGEEALRAAVDHYVAGKPGSELARSVLWQLQPAVAMERCVELARSQGDSDTRSIAVELLRVVADARGLAWAAEFMQDADLGVQVWAAGIVDQLLWSRQAEPAACAELLSTMEAHSNPEVRHRAEFIRTYLAERAAAE</sequence>
<evidence type="ECO:0000313" key="2">
    <source>
        <dbReference type="Proteomes" id="UP000315017"/>
    </source>
</evidence>
<dbReference type="Proteomes" id="UP000315017">
    <property type="component" value="Chromosome"/>
</dbReference>
<dbReference type="RefSeq" id="WP_145084016.1">
    <property type="nucleotide sequence ID" value="NZ_CP036274.1"/>
</dbReference>
<dbReference type="InterPro" id="IPR011989">
    <property type="entry name" value="ARM-like"/>
</dbReference>
<dbReference type="InterPro" id="IPR016024">
    <property type="entry name" value="ARM-type_fold"/>
</dbReference>
<proteinExistence type="predicted"/>
<name>A0A517Y523_9BACT</name>
<gene>
    <name evidence="1" type="ORF">ETAA8_03600</name>
</gene>
<evidence type="ECO:0000313" key="1">
    <source>
        <dbReference type="EMBL" id="QDU25296.1"/>
    </source>
</evidence>
<accession>A0A517Y523</accession>
<protein>
    <recommendedName>
        <fullName evidence="3">HEAT repeat domain-containing protein</fullName>
    </recommendedName>
</protein>